<reference evidence="4" key="1">
    <citation type="submission" date="2016-10" db="EMBL/GenBank/DDBJ databases">
        <authorList>
            <person name="Varghese N."/>
            <person name="Submissions S."/>
        </authorList>
    </citation>
    <scope>NUCLEOTIDE SEQUENCE [LARGE SCALE GENOMIC DNA]</scope>
    <source>
        <strain evidence="4">CGMCC 1.10657</strain>
    </source>
</reference>
<dbReference type="PANTHER" id="PTHR43312:SF1">
    <property type="entry name" value="NADP-DEPENDENT OXIDOREDUCTASE DOMAIN-CONTAINING PROTEIN"/>
    <property type="match status" value="1"/>
</dbReference>
<dbReference type="Proteomes" id="UP000198658">
    <property type="component" value="Unassembled WGS sequence"/>
</dbReference>
<dbReference type="Pfam" id="PF00248">
    <property type="entry name" value="Aldo_ket_red"/>
    <property type="match status" value="1"/>
</dbReference>
<dbReference type="InterPro" id="IPR053135">
    <property type="entry name" value="AKR2_Oxidoreductase"/>
</dbReference>
<dbReference type="Gene3D" id="3.20.20.100">
    <property type="entry name" value="NADP-dependent oxidoreductase domain"/>
    <property type="match status" value="1"/>
</dbReference>
<evidence type="ECO:0000313" key="3">
    <source>
        <dbReference type="EMBL" id="SDZ77964.1"/>
    </source>
</evidence>
<accession>A0A1H3VUQ2</accession>
<keyword evidence="1" id="KW-0732">Signal</keyword>
<evidence type="ECO:0000313" key="4">
    <source>
        <dbReference type="Proteomes" id="UP000198658"/>
    </source>
</evidence>
<proteinExistence type="predicted"/>
<dbReference type="InterPro" id="IPR023210">
    <property type="entry name" value="NADP_OxRdtase_dom"/>
</dbReference>
<sequence>MTRRLTRRQSLKLISAGITAALLPADLMSAEAGGLLTKPIPSSGKALPVIGLGTWRTFNVGNDPELLHARSEVVRAFFDNGGGLIDSSPMYGSAPDVIGYALKRLGIPASLFSAEKVWSPAGGSAREQVARLAERWGVKHFDLMQVHNLTDWREYLPALREMKAAGTIDYVGVTTSHGRRHAELEQIMASEDIDFAQMTYNITHREVERRLLPLAKERGIAVIANRPYDGGSLIKGLKRREQVPEWAVKEFGCRTWADFLLKFIVSHPAVNCAIPATTRVDHLNENMRAGRAPLPSPETRQRMIKYIESL</sequence>
<organism evidence="3 4">
    <name type="scientific">Microbulbifer marinus</name>
    <dbReference type="NCBI Taxonomy" id="658218"/>
    <lineage>
        <taxon>Bacteria</taxon>
        <taxon>Pseudomonadati</taxon>
        <taxon>Pseudomonadota</taxon>
        <taxon>Gammaproteobacteria</taxon>
        <taxon>Cellvibrionales</taxon>
        <taxon>Microbulbiferaceae</taxon>
        <taxon>Microbulbifer</taxon>
    </lineage>
</organism>
<dbReference type="PROSITE" id="PS51318">
    <property type="entry name" value="TAT"/>
    <property type="match status" value="1"/>
</dbReference>
<dbReference type="CDD" id="cd19095">
    <property type="entry name" value="AKR_PA4992-like"/>
    <property type="match status" value="1"/>
</dbReference>
<dbReference type="EMBL" id="FNQO01000001">
    <property type="protein sequence ID" value="SDZ77964.1"/>
    <property type="molecule type" value="Genomic_DNA"/>
</dbReference>
<evidence type="ECO:0000256" key="1">
    <source>
        <dbReference type="SAM" id="SignalP"/>
    </source>
</evidence>
<dbReference type="InterPro" id="IPR036812">
    <property type="entry name" value="NAD(P)_OxRdtase_dom_sf"/>
</dbReference>
<dbReference type="OrthoDB" id="8563187at2"/>
<name>A0A1H3VUQ2_9GAMM</name>
<protein>
    <submittedName>
        <fullName evidence="3">Aldo/keto reductase</fullName>
    </submittedName>
</protein>
<feature type="domain" description="NADP-dependent oxidoreductase" evidence="2">
    <location>
        <begin position="50"/>
        <end position="298"/>
    </location>
</feature>
<feature type="signal peptide" evidence="1">
    <location>
        <begin position="1"/>
        <end position="20"/>
    </location>
</feature>
<dbReference type="InterPro" id="IPR006311">
    <property type="entry name" value="TAT_signal"/>
</dbReference>
<dbReference type="AlphaFoldDB" id="A0A1H3VUQ2"/>
<evidence type="ECO:0000259" key="2">
    <source>
        <dbReference type="Pfam" id="PF00248"/>
    </source>
</evidence>
<gene>
    <name evidence="3" type="ORF">SAMN05216562_0244</name>
</gene>
<dbReference type="STRING" id="658218.SAMN05216562_0244"/>
<dbReference type="PANTHER" id="PTHR43312">
    <property type="entry name" value="D-THREO-ALDOSE 1-DEHYDROGENASE"/>
    <property type="match status" value="1"/>
</dbReference>
<feature type="chain" id="PRO_5011759609" evidence="1">
    <location>
        <begin position="21"/>
        <end position="310"/>
    </location>
</feature>
<keyword evidence="4" id="KW-1185">Reference proteome</keyword>
<dbReference type="SUPFAM" id="SSF51430">
    <property type="entry name" value="NAD(P)-linked oxidoreductase"/>
    <property type="match status" value="1"/>
</dbReference>